<organism evidence="4 5">
    <name type="scientific">Butyribacter intestini</name>
    <dbReference type="NCBI Taxonomy" id="1703332"/>
    <lineage>
        <taxon>Bacteria</taxon>
        <taxon>Bacillati</taxon>
        <taxon>Bacillota</taxon>
        <taxon>Clostridia</taxon>
        <taxon>Lachnospirales</taxon>
        <taxon>Lachnospiraceae</taxon>
        <taxon>Butyribacter</taxon>
    </lineage>
</organism>
<sequence length="273" mass="32241">MEIQLWKEILEPYGQAVDELVVKFNHIKREYQNGRMYSPIESVSGRVKSISSIMEKAQRKNVKIEEIEEKIEDIAGIRIICQFVEDINTVVKIIKKRGDLEVKQEKDYITNSKPSGYRSYHVIAYYTVQTIYGPKKLEVEIQIRTLAMNFWSTIEHSLQYKYKEHMPQELRKRLLSAANAVEVLDNEMASVREEIMDAQNHNRQKANIIADIVRSIEELYYVANKREVEKIQDEFYKIYKQNDMTMLKRFNKQLDIIAETYRAQSLEILGKGY</sequence>
<dbReference type="Gene3D" id="1.10.287.860">
    <property type="entry name" value="Nucleotidyltransferase"/>
    <property type="match status" value="1"/>
</dbReference>
<dbReference type="GO" id="GO:0015969">
    <property type="term" value="P:guanosine tetraphosphate metabolic process"/>
    <property type="evidence" value="ECO:0007669"/>
    <property type="project" value="InterPro"/>
</dbReference>
<dbReference type="EMBL" id="LLKB01000005">
    <property type="protein sequence ID" value="KQC84926.1"/>
    <property type="molecule type" value="Genomic_DNA"/>
</dbReference>
<feature type="coiled-coil region" evidence="2">
    <location>
        <begin position="174"/>
        <end position="201"/>
    </location>
</feature>
<name>A0AAW3JT01_9FIRM</name>
<keyword evidence="2" id="KW-0175">Coiled coil</keyword>
<dbReference type="SMART" id="SM00954">
    <property type="entry name" value="RelA_SpoT"/>
    <property type="match status" value="1"/>
</dbReference>
<evidence type="ECO:0000256" key="1">
    <source>
        <dbReference type="ARBA" id="ARBA00004976"/>
    </source>
</evidence>
<feature type="domain" description="RelA/SpoT" evidence="3">
    <location>
        <begin position="45"/>
        <end position="166"/>
    </location>
</feature>
<dbReference type="SUPFAM" id="SSF81301">
    <property type="entry name" value="Nucleotidyltransferase"/>
    <property type="match status" value="1"/>
</dbReference>
<dbReference type="InterPro" id="IPR052366">
    <property type="entry name" value="GTP_Pyrophosphokinase"/>
</dbReference>
<accession>A0AAW3JT01</accession>
<evidence type="ECO:0000313" key="4">
    <source>
        <dbReference type="EMBL" id="KQC84926.1"/>
    </source>
</evidence>
<protein>
    <submittedName>
        <fullName evidence="4">GTP pyrophosphokinase</fullName>
    </submittedName>
</protein>
<comment type="caution">
    <text evidence="4">The sequence shown here is derived from an EMBL/GenBank/DDBJ whole genome shotgun (WGS) entry which is preliminary data.</text>
</comment>
<evidence type="ECO:0000256" key="2">
    <source>
        <dbReference type="SAM" id="Coils"/>
    </source>
</evidence>
<reference evidence="4 5" key="1">
    <citation type="submission" date="2015-10" db="EMBL/GenBank/DDBJ databases">
        <title>Butyribacter intestini gen. nov., sp. nov., a butyric acid-producing bacterium of the family Lachnospiraceae isolated from the human faeces.</title>
        <authorList>
            <person name="Zou Y."/>
            <person name="Xue W."/>
            <person name="Luo G."/>
            <person name="Lv M."/>
        </authorList>
    </citation>
    <scope>NUCLEOTIDE SEQUENCE [LARGE SCALE GENOMIC DNA]</scope>
    <source>
        <strain evidence="4 5">TF01-11</strain>
    </source>
</reference>
<dbReference type="Pfam" id="PF04607">
    <property type="entry name" value="RelA_SpoT"/>
    <property type="match status" value="1"/>
</dbReference>
<dbReference type="PANTHER" id="PTHR47837">
    <property type="entry name" value="GTP PYROPHOSPHOKINASE YJBM"/>
    <property type="match status" value="1"/>
</dbReference>
<dbReference type="InterPro" id="IPR007685">
    <property type="entry name" value="RelA_SpoT"/>
</dbReference>
<evidence type="ECO:0000313" key="5">
    <source>
        <dbReference type="Proteomes" id="UP000050833"/>
    </source>
</evidence>
<dbReference type="PANTHER" id="PTHR47837:SF2">
    <property type="entry name" value="GTP PYROPHOSPHOKINASE YWAC"/>
    <property type="match status" value="1"/>
</dbReference>
<dbReference type="InterPro" id="IPR043519">
    <property type="entry name" value="NT_sf"/>
</dbReference>
<comment type="pathway">
    <text evidence="1">Purine metabolism; ppGpp biosynthesis; ppGpp from GTP: step 1/2.</text>
</comment>
<dbReference type="Proteomes" id="UP000050833">
    <property type="component" value="Unassembled WGS sequence"/>
</dbReference>
<gene>
    <name evidence="4" type="ORF">APZ18_09420</name>
</gene>
<proteinExistence type="predicted"/>
<dbReference type="RefSeq" id="WP_022015440.1">
    <property type="nucleotide sequence ID" value="NZ_DBGDCA010000229.1"/>
</dbReference>
<dbReference type="AlphaFoldDB" id="A0AAW3JT01"/>
<dbReference type="Gene3D" id="3.30.460.10">
    <property type="entry name" value="Beta Polymerase, domain 2"/>
    <property type="match status" value="1"/>
</dbReference>
<keyword evidence="5" id="KW-1185">Reference proteome</keyword>
<evidence type="ECO:0000259" key="3">
    <source>
        <dbReference type="SMART" id="SM00954"/>
    </source>
</evidence>
<dbReference type="CDD" id="cd05399">
    <property type="entry name" value="NT_Rel-Spo_like"/>
    <property type="match status" value="1"/>
</dbReference>